<dbReference type="Pfam" id="PF13442">
    <property type="entry name" value="Cytochrome_CBB3"/>
    <property type="match status" value="1"/>
</dbReference>
<dbReference type="InterPro" id="IPR036909">
    <property type="entry name" value="Cyt_c-like_dom_sf"/>
</dbReference>
<protein>
    <submittedName>
        <fullName evidence="10">Cytochrome c551</fullName>
    </submittedName>
</protein>
<reference evidence="11" key="1">
    <citation type="journal article" date="2019" name="Int. J. Syst. Evol. Microbiol.">
        <title>The Global Catalogue of Microorganisms (GCM) 10K type strain sequencing project: providing services to taxonomists for standard genome sequencing and annotation.</title>
        <authorList>
            <consortium name="The Broad Institute Genomics Platform"/>
            <consortium name="The Broad Institute Genome Sequencing Center for Infectious Disease"/>
            <person name="Wu L."/>
            <person name="Ma J."/>
        </authorList>
    </citation>
    <scope>NUCLEOTIDE SEQUENCE [LARGE SCALE GENOMIC DNA]</scope>
    <source>
        <strain evidence="11">CGMCC 4.7426</strain>
    </source>
</reference>
<keyword evidence="2 6" id="KW-0349">Heme</keyword>
<keyword evidence="1" id="KW-0813">Transport</keyword>
<evidence type="ECO:0000256" key="7">
    <source>
        <dbReference type="SAM" id="MobiDB-lite"/>
    </source>
</evidence>
<feature type="chain" id="PRO_5046359798" evidence="8">
    <location>
        <begin position="21"/>
        <end position="128"/>
    </location>
</feature>
<dbReference type="InterPro" id="IPR051811">
    <property type="entry name" value="Cytochrome_c550/c551-like"/>
</dbReference>
<dbReference type="PROSITE" id="PS51007">
    <property type="entry name" value="CYTC"/>
    <property type="match status" value="1"/>
</dbReference>
<keyword evidence="11" id="KW-1185">Reference proteome</keyword>
<dbReference type="PRINTS" id="PR00605">
    <property type="entry name" value="CYTCHROMECIC"/>
</dbReference>
<gene>
    <name evidence="10" type="primary">cccB</name>
    <name evidence="10" type="ORF">ACFO3D_04745</name>
</gene>
<proteinExistence type="predicted"/>
<dbReference type="InterPro" id="IPR054782">
    <property type="entry name" value="Cytochro_C551"/>
</dbReference>
<evidence type="ECO:0000256" key="1">
    <source>
        <dbReference type="ARBA" id="ARBA00022448"/>
    </source>
</evidence>
<comment type="caution">
    <text evidence="10">The sequence shown here is derived from an EMBL/GenBank/DDBJ whole genome shotgun (WGS) entry which is preliminary data.</text>
</comment>
<evidence type="ECO:0000313" key="11">
    <source>
        <dbReference type="Proteomes" id="UP001595989"/>
    </source>
</evidence>
<dbReference type="PROSITE" id="PS51257">
    <property type="entry name" value="PROKAR_LIPOPROTEIN"/>
    <property type="match status" value="1"/>
</dbReference>
<sequence length="128" mass="12818">MKKWLFTVLFGSALVLGACGGGGDEGATDDSGGNGGGEDTEQTEGNNGGGTTDTAAAEEIYQNNCASCHGADLSGGAGPDLTAVGSEYSADEIADIIKNGTNGGMPAFDGQLPEEDIQSLAQWLAQKK</sequence>
<keyword evidence="4" id="KW-0249">Electron transport</keyword>
<dbReference type="SUPFAM" id="SSF46626">
    <property type="entry name" value="Cytochrome c"/>
    <property type="match status" value="1"/>
</dbReference>
<dbReference type="EMBL" id="JBHSFU010000004">
    <property type="protein sequence ID" value="MFC4557513.1"/>
    <property type="molecule type" value="Genomic_DNA"/>
</dbReference>
<dbReference type="NCBIfam" id="NF045774">
    <property type="entry name" value="cytochro_C551"/>
    <property type="match status" value="1"/>
</dbReference>
<feature type="signal peptide" evidence="8">
    <location>
        <begin position="1"/>
        <end position="20"/>
    </location>
</feature>
<evidence type="ECO:0000256" key="2">
    <source>
        <dbReference type="ARBA" id="ARBA00022617"/>
    </source>
</evidence>
<evidence type="ECO:0000256" key="6">
    <source>
        <dbReference type="PROSITE-ProRule" id="PRU00433"/>
    </source>
</evidence>
<dbReference type="PANTHER" id="PTHR37823">
    <property type="entry name" value="CYTOCHROME C-553-LIKE"/>
    <property type="match status" value="1"/>
</dbReference>
<evidence type="ECO:0000313" key="10">
    <source>
        <dbReference type="EMBL" id="MFC4557513.1"/>
    </source>
</evidence>
<dbReference type="RefSeq" id="WP_390293488.1">
    <property type="nucleotide sequence ID" value="NZ_JBHSFU010000004.1"/>
</dbReference>
<name>A0ABV9DHG2_9BACI</name>
<organism evidence="10 11">
    <name type="scientific">Virgibacillus kekensis</name>
    <dbReference type="NCBI Taxonomy" id="202261"/>
    <lineage>
        <taxon>Bacteria</taxon>
        <taxon>Bacillati</taxon>
        <taxon>Bacillota</taxon>
        <taxon>Bacilli</taxon>
        <taxon>Bacillales</taxon>
        <taxon>Bacillaceae</taxon>
        <taxon>Virgibacillus</taxon>
    </lineage>
</organism>
<dbReference type="PANTHER" id="PTHR37823:SF4">
    <property type="entry name" value="MENAQUINOL-CYTOCHROME C REDUCTASE CYTOCHROME B_C SUBUNIT"/>
    <property type="match status" value="1"/>
</dbReference>
<keyword evidence="5 6" id="KW-0408">Iron</keyword>
<keyword evidence="8" id="KW-0732">Signal</keyword>
<dbReference type="Proteomes" id="UP001595989">
    <property type="component" value="Unassembled WGS sequence"/>
</dbReference>
<evidence type="ECO:0000259" key="9">
    <source>
        <dbReference type="PROSITE" id="PS51007"/>
    </source>
</evidence>
<dbReference type="InterPro" id="IPR009056">
    <property type="entry name" value="Cyt_c-like_dom"/>
</dbReference>
<evidence type="ECO:0000256" key="8">
    <source>
        <dbReference type="SAM" id="SignalP"/>
    </source>
</evidence>
<evidence type="ECO:0000256" key="4">
    <source>
        <dbReference type="ARBA" id="ARBA00022982"/>
    </source>
</evidence>
<accession>A0ABV9DHG2</accession>
<feature type="domain" description="Cytochrome c" evidence="9">
    <location>
        <begin position="52"/>
        <end position="128"/>
    </location>
</feature>
<dbReference type="Gene3D" id="1.10.760.10">
    <property type="entry name" value="Cytochrome c-like domain"/>
    <property type="match status" value="1"/>
</dbReference>
<keyword evidence="3 6" id="KW-0479">Metal-binding</keyword>
<evidence type="ECO:0000256" key="5">
    <source>
        <dbReference type="ARBA" id="ARBA00023004"/>
    </source>
</evidence>
<dbReference type="InterPro" id="IPR008168">
    <property type="entry name" value="Cyt_C_IC"/>
</dbReference>
<evidence type="ECO:0000256" key="3">
    <source>
        <dbReference type="ARBA" id="ARBA00022723"/>
    </source>
</evidence>
<feature type="region of interest" description="Disordered" evidence="7">
    <location>
        <begin position="21"/>
        <end position="53"/>
    </location>
</feature>